<reference evidence="11 12" key="1">
    <citation type="submission" date="2015-01" db="EMBL/GenBank/DDBJ databases">
        <title>Lifestyle Evolution in Cyanobacterial Symbionts of Sponges.</title>
        <authorList>
            <person name="Burgsdorf I."/>
            <person name="Slaby B.M."/>
            <person name="Handley K.M."/>
            <person name="Haber M."/>
            <person name="Blom J."/>
            <person name="Marshall C.W."/>
            <person name="Gilbert J.A."/>
            <person name="Hentschel U."/>
            <person name="Steindler L."/>
        </authorList>
    </citation>
    <scope>NUCLEOTIDE SEQUENCE [LARGE SCALE GENOMIC DNA]</scope>
    <source>
        <strain evidence="11">142</strain>
    </source>
</reference>
<keyword evidence="5 9" id="KW-0812">Transmembrane</keyword>
<feature type="transmembrane region" description="Helical" evidence="9">
    <location>
        <begin position="101"/>
        <end position="130"/>
    </location>
</feature>
<evidence type="ECO:0000256" key="4">
    <source>
        <dbReference type="ARBA" id="ARBA00022519"/>
    </source>
</evidence>
<dbReference type="InterPro" id="IPR055348">
    <property type="entry name" value="DctQ"/>
</dbReference>
<protein>
    <submittedName>
        <fullName evidence="11">C4-dicarboxylate ABC transporter substrate-binding protein</fullName>
    </submittedName>
</protein>
<dbReference type="AlphaFoldDB" id="A0A6N3X7H0"/>
<dbReference type="InterPro" id="IPR007387">
    <property type="entry name" value="TRAP_DctQ"/>
</dbReference>
<comment type="caution">
    <text evidence="11">The sequence shown here is derived from an EMBL/GenBank/DDBJ whole genome shotgun (WGS) entry which is preliminary data.</text>
</comment>
<comment type="subcellular location">
    <subcellularLocation>
        <location evidence="1">Cell inner membrane</location>
        <topology evidence="1">Multi-pass membrane protein</topology>
    </subcellularLocation>
</comment>
<dbReference type="PANTHER" id="PTHR35011">
    <property type="entry name" value="2,3-DIKETO-L-GULONATE TRAP TRANSPORTER SMALL PERMEASE PROTEIN YIAM"/>
    <property type="match status" value="1"/>
</dbReference>
<evidence type="ECO:0000256" key="8">
    <source>
        <dbReference type="ARBA" id="ARBA00038436"/>
    </source>
</evidence>
<name>A0A6N3X7H0_9SYNE</name>
<evidence type="ECO:0000313" key="11">
    <source>
        <dbReference type="EMBL" id="KKZ12176.1"/>
    </source>
</evidence>
<feature type="domain" description="Tripartite ATP-independent periplasmic transporters DctQ component" evidence="10">
    <location>
        <begin position="33"/>
        <end position="170"/>
    </location>
</feature>
<dbReference type="Pfam" id="PF04290">
    <property type="entry name" value="DctQ"/>
    <property type="match status" value="1"/>
</dbReference>
<evidence type="ECO:0000256" key="7">
    <source>
        <dbReference type="ARBA" id="ARBA00023136"/>
    </source>
</evidence>
<evidence type="ECO:0000256" key="3">
    <source>
        <dbReference type="ARBA" id="ARBA00022475"/>
    </source>
</evidence>
<dbReference type="GO" id="GO:0005886">
    <property type="term" value="C:plasma membrane"/>
    <property type="evidence" value="ECO:0007669"/>
    <property type="project" value="UniProtKB-SubCell"/>
</dbReference>
<keyword evidence="3" id="KW-1003">Cell membrane</keyword>
<dbReference type="EMBL" id="JXUO01000255">
    <property type="protein sequence ID" value="KKZ12176.1"/>
    <property type="molecule type" value="Genomic_DNA"/>
</dbReference>
<keyword evidence="4" id="KW-0997">Cell inner membrane</keyword>
<sequence length="181" mass="20617">MRTCWPWLKRWAVAIDRLNSRVGRLASVLVLLMLVVGVWNVVGRHLGLLLGHNLSSNRLIEVQWYLFAAAFLLGGAWTLQRNNHVRVDVLQSRWGMRRQTMANLVGTLLFLLPFCLLMIASSWGAVQFSWQILEQSPDPGGLPRYPLKSILPLGFLLLALQGVAEMIHNLDALRSERKRRL</sequence>
<feature type="transmembrane region" description="Helical" evidence="9">
    <location>
        <begin position="150"/>
        <end position="170"/>
    </location>
</feature>
<evidence type="ECO:0000256" key="5">
    <source>
        <dbReference type="ARBA" id="ARBA00022692"/>
    </source>
</evidence>
<organism evidence="11 12">
    <name type="scientific">Candidatus Synechococcus spongiarum 142</name>
    <dbReference type="NCBI Taxonomy" id="1608213"/>
    <lineage>
        <taxon>Bacteria</taxon>
        <taxon>Bacillati</taxon>
        <taxon>Cyanobacteriota</taxon>
        <taxon>Cyanophyceae</taxon>
        <taxon>Synechococcales</taxon>
        <taxon>Synechococcaceae</taxon>
        <taxon>Synechococcus</taxon>
    </lineage>
</organism>
<proteinExistence type="inferred from homology"/>
<feature type="transmembrane region" description="Helical" evidence="9">
    <location>
        <begin position="62"/>
        <end position="80"/>
    </location>
</feature>
<evidence type="ECO:0000256" key="2">
    <source>
        <dbReference type="ARBA" id="ARBA00022448"/>
    </source>
</evidence>
<keyword evidence="2" id="KW-0813">Transport</keyword>
<evidence type="ECO:0000256" key="6">
    <source>
        <dbReference type="ARBA" id="ARBA00022989"/>
    </source>
</evidence>
<keyword evidence="6 9" id="KW-1133">Transmembrane helix</keyword>
<comment type="similarity">
    <text evidence="8">Belongs to the TRAP transporter small permease family.</text>
</comment>
<evidence type="ECO:0000259" key="10">
    <source>
        <dbReference type="Pfam" id="PF04290"/>
    </source>
</evidence>
<gene>
    <name evidence="11" type="ORF">TH68_07780</name>
</gene>
<evidence type="ECO:0000256" key="1">
    <source>
        <dbReference type="ARBA" id="ARBA00004429"/>
    </source>
</evidence>
<dbReference type="Proteomes" id="UP000035054">
    <property type="component" value="Unassembled WGS sequence"/>
</dbReference>
<evidence type="ECO:0000256" key="9">
    <source>
        <dbReference type="SAM" id="Phobius"/>
    </source>
</evidence>
<keyword evidence="7 9" id="KW-0472">Membrane</keyword>
<dbReference type="PANTHER" id="PTHR35011:SF4">
    <property type="entry name" value="SLL1102 PROTEIN"/>
    <property type="match status" value="1"/>
</dbReference>
<evidence type="ECO:0000313" key="12">
    <source>
        <dbReference type="Proteomes" id="UP000035054"/>
    </source>
</evidence>
<accession>A0A6N3X7H0</accession>
<feature type="transmembrane region" description="Helical" evidence="9">
    <location>
        <begin position="21"/>
        <end position="42"/>
    </location>
</feature>